<reference evidence="2 4" key="1">
    <citation type="submission" date="2017-09" db="EMBL/GenBank/DDBJ databases">
        <title>Genomics of the genus Arcobacter.</title>
        <authorList>
            <person name="Perez-Cataluna A."/>
            <person name="Figueras M.J."/>
            <person name="Salas-Masso N."/>
        </authorList>
    </citation>
    <scope>NUCLEOTIDE SEQUENCE [LARGE SCALE GENOMIC DNA]</scope>
    <source>
        <strain evidence="2 4">CECT 7837</strain>
    </source>
</reference>
<dbReference type="KEGG" id="aell:AELL_2130"/>
<name>A0A347UA93_9BACT</name>
<dbReference type="AlphaFoldDB" id="A0A347UA93"/>
<protein>
    <submittedName>
        <fullName evidence="2">Uncharacterized protein</fullName>
    </submittedName>
</protein>
<keyword evidence="3" id="KW-1185">Reference proteome</keyword>
<proteinExistence type="predicted"/>
<organism evidence="2 4">
    <name type="scientific">Arcobacter ellisii</name>
    <dbReference type="NCBI Taxonomy" id="913109"/>
    <lineage>
        <taxon>Bacteria</taxon>
        <taxon>Pseudomonadati</taxon>
        <taxon>Campylobacterota</taxon>
        <taxon>Epsilonproteobacteria</taxon>
        <taxon>Campylobacterales</taxon>
        <taxon>Arcobacteraceae</taxon>
        <taxon>Arcobacter</taxon>
    </lineage>
</organism>
<dbReference type="Proteomes" id="UP000290588">
    <property type="component" value="Unassembled WGS sequence"/>
</dbReference>
<gene>
    <name evidence="1" type="ORF">AELL_2130</name>
    <name evidence="2" type="ORF">CP962_12125</name>
</gene>
<evidence type="ECO:0000313" key="4">
    <source>
        <dbReference type="Proteomes" id="UP000290588"/>
    </source>
</evidence>
<dbReference type="Proteomes" id="UP000262582">
    <property type="component" value="Chromosome"/>
</dbReference>
<dbReference type="EMBL" id="NXIG01000014">
    <property type="protein sequence ID" value="RXI29125.1"/>
    <property type="molecule type" value="Genomic_DNA"/>
</dbReference>
<reference evidence="1 3" key="2">
    <citation type="submission" date="2018-08" db="EMBL/GenBank/DDBJ databases">
        <title>Complete genome of the Arcobacter ellisii type strain LMG 26155.</title>
        <authorList>
            <person name="Miller W.G."/>
            <person name="Yee E."/>
            <person name="Bono J.L."/>
        </authorList>
    </citation>
    <scope>NUCLEOTIDE SEQUENCE [LARGE SCALE GENOMIC DNA]</scope>
    <source>
        <strain evidence="1 3">LMG 26155</strain>
    </source>
</reference>
<evidence type="ECO:0000313" key="1">
    <source>
        <dbReference type="EMBL" id="AXX95771.1"/>
    </source>
</evidence>
<evidence type="ECO:0000313" key="2">
    <source>
        <dbReference type="EMBL" id="RXI29125.1"/>
    </source>
</evidence>
<evidence type="ECO:0000313" key="3">
    <source>
        <dbReference type="Proteomes" id="UP000262582"/>
    </source>
</evidence>
<sequence length="95" mass="11274">MIVFKKRLLLKSKLIPFFIIFELCAKENIVELEKEKENLIFKYIERIESAKNENLEDRIILLDKTLTCIINSKTKKDITNCKIDERKRVMSLING</sequence>
<dbReference type="EMBL" id="CP032097">
    <property type="protein sequence ID" value="AXX95771.1"/>
    <property type="molecule type" value="Genomic_DNA"/>
</dbReference>
<accession>A0A347UA93</accession>